<dbReference type="Gene3D" id="3.40.50.12780">
    <property type="entry name" value="N-terminal domain of ligase-like"/>
    <property type="match status" value="1"/>
</dbReference>
<dbReference type="InterPro" id="IPR045851">
    <property type="entry name" value="AMP-bd_C_sf"/>
</dbReference>
<dbReference type="AlphaFoldDB" id="A0A1L4BSI4"/>
<dbReference type="Pfam" id="PF00501">
    <property type="entry name" value="AMP-binding"/>
    <property type="match status" value="1"/>
</dbReference>
<dbReference type="Pfam" id="PF00550">
    <property type="entry name" value="PP-binding"/>
    <property type="match status" value="1"/>
</dbReference>
<dbReference type="InterPro" id="IPR036736">
    <property type="entry name" value="ACP-like_sf"/>
</dbReference>
<dbReference type="Pfam" id="PF13193">
    <property type="entry name" value="AMP-binding_C"/>
    <property type="match status" value="1"/>
</dbReference>
<proteinExistence type="predicted"/>
<dbReference type="InterPro" id="IPR020845">
    <property type="entry name" value="AMP-binding_CS"/>
</dbReference>
<evidence type="ECO:0000259" key="3">
    <source>
        <dbReference type="PROSITE" id="PS50075"/>
    </source>
</evidence>
<dbReference type="SUPFAM" id="SSF56801">
    <property type="entry name" value="Acetyl-CoA synthetase-like"/>
    <property type="match status" value="1"/>
</dbReference>
<dbReference type="InterPro" id="IPR000873">
    <property type="entry name" value="AMP-dep_synth/lig_dom"/>
</dbReference>
<evidence type="ECO:0000313" key="4">
    <source>
        <dbReference type="EMBL" id="API86806.1"/>
    </source>
</evidence>
<gene>
    <name evidence="4" type="ORF">F7310_05305</name>
</gene>
<reference evidence="4 5" key="1">
    <citation type="journal article" date="2016" name="Appl. Environ. Microbiol.">
        <title>Whole genome relationships among Francisella bacteria of diverse origin define new species and provide specific regions for detection.</title>
        <authorList>
            <person name="Challacombe J.F."/>
            <person name="Petersen J.M."/>
            <person name="Gallegos-Graves V."/>
            <person name="Hodge D."/>
            <person name="Pillai S."/>
            <person name="Kuske C.R."/>
        </authorList>
    </citation>
    <scope>NUCLEOTIDE SEQUENCE [LARGE SCALE GENOMIC DNA]</scope>
    <source>
        <strain evidence="5">TX07-7310</strain>
    </source>
</reference>
<dbReference type="KEGG" id="frx:F7310_05305"/>
<dbReference type="PANTHER" id="PTHR44845:SF6">
    <property type="entry name" value="BETA-ALANINE-ACTIVATING ENZYME"/>
    <property type="match status" value="1"/>
</dbReference>
<keyword evidence="2" id="KW-0597">Phosphoprotein</keyword>
<keyword evidence="5" id="KW-1185">Reference proteome</keyword>
<organism evidence="4 5">
    <name type="scientific">Francisella uliginis</name>
    <dbReference type="NCBI Taxonomy" id="573570"/>
    <lineage>
        <taxon>Bacteria</taxon>
        <taxon>Pseudomonadati</taxon>
        <taxon>Pseudomonadota</taxon>
        <taxon>Gammaproteobacteria</taxon>
        <taxon>Thiotrichales</taxon>
        <taxon>Francisellaceae</taxon>
        <taxon>Francisella</taxon>
    </lineage>
</organism>
<dbReference type="STRING" id="573570.F7310_05305"/>
<evidence type="ECO:0000313" key="5">
    <source>
        <dbReference type="Proteomes" id="UP000184222"/>
    </source>
</evidence>
<dbReference type="SUPFAM" id="SSF47336">
    <property type="entry name" value="ACP-like"/>
    <property type="match status" value="1"/>
</dbReference>
<evidence type="ECO:0000256" key="1">
    <source>
        <dbReference type="ARBA" id="ARBA00022450"/>
    </source>
</evidence>
<dbReference type="EMBL" id="CP016796">
    <property type="protein sequence ID" value="API86806.1"/>
    <property type="molecule type" value="Genomic_DNA"/>
</dbReference>
<accession>A0A1L4BSI4</accession>
<dbReference type="InterPro" id="IPR009081">
    <property type="entry name" value="PP-bd_ACP"/>
</dbReference>
<keyword evidence="1" id="KW-0596">Phosphopantetheine</keyword>
<dbReference type="Proteomes" id="UP000184222">
    <property type="component" value="Chromosome"/>
</dbReference>
<dbReference type="Gene3D" id="1.10.1200.10">
    <property type="entry name" value="ACP-like"/>
    <property type="match status" value="1"/>
</dbReference>
<evidence type="ECO:0000256" key="2">
    <source>
        <dbReference type="ARBA" id="ARBA00022553"/>
    </source>
</evidence>
<name>A0A1L4BSI4_9GAMM</name>
<dbReference type="PROSITE" id="PS00455">
    <property type="entry name" value="AMP_BINDING"/>
    <property type="match status" value="1"/>
</dbReference>
<sequence>MEDFILKYAKKTPNKIAIIFKEKKVTYYELNKQVNSIANYLNSKYKDIKAIGLYMDRSYEMLLGVLVSLRLNIPYVMLNYMAPESRNREIIEASKINFVLTYDNFIASANKIIKNTINISTLEIDYNTKDIFVNPIYGATAYIMFTSGTTGVPKGVKVSREALNFFITEYSKKIQLSCDDKVDYALSAVFTGSIPCYLPPLYKGGTLVIQPEGILSNPKLYVESIIAQNINYLKFTPTIFEIVLPYLINYKNHKLNIILSGEKLLRSKIKDFIGDVNWNVYNQYGFTECVAGLTSHLLNKEDADSSISKYVPVGKCFPGRKILLLNDKDQEIKNCNVVGKLYAGGAGLADGYINEDSNSSFMVIAGERFYNTGDLAMFDYNNNINIIGRSDSQVKVNGVRIELSEIESAIIEHQNISNAYVMFNEEQGKIFAYFISNKEKNIKEKEIFNYLKNKLPHYMIPSVIIALENFPQTDNGKVDWRKLPLKKTSSDNSIDIENLTEKEHIILELWEEVLKEKIYSIDEDFFESGGTSLQAYQILIKLNCNFGLNLSIDYIFKNRTIRAQALYLGDIEDSLEEIDEEF</sequence>
<dbReference type="InterPro" id="IPR025110">
    <property type="entry name" value="AMP-bd_C"/>
</dbReference>
<feature type="domain" description="Carrier" evidence="3">
    <location>
        <begin position="497"/>
        <end position="572"/>
    </location>
</feature>
<dbReference type="PROSITE" id="PS50075">
    <property type="entry name" value="CARRIER"/>
    <property type="match status" value="1"/>
</dbReference>
<protein>
    <recommendedName>
        <fullName evidence="3">Carrier domain-containing protein</fullName>
    </recommendedName>
</protein>
<dbReference type="RefSeq" id="WP_072712317.1">
    <property type="nucleotide sequence ID" value="NZ_CP016796.1"/>
</dbReference>
<dbReference type="OrthoDB" id="5618670at2"/>
<dbReference type="PANTHER" id="PTHR44845">
    <property type="entry name" value="CARRIER DOMAIN-CONTAINING PROTEIN"/>
    <property type="match status" value="1"/>
</dbReference>
<dbReference type="InterPro" id="IPR042099">
    <property type="entry name" value="ANL_N_sf"/>
</dbReference>
<dbReference type="Gene3D" id="3.30.300.30">
    <property type="match status" value="1"/>
</dbReference>